<gene>
    <name evidence="6" type="ORF">FOZ74_07930</name>
</gene>
<keyword evidence="1" id="KW-0963">Cytoplasm</keyword>
<feature type="compositionally biased region" description="Low complexity" evidence="4">
    <location>
        <begin position="7"/>
        <end position="29"/>
    </location>
</feature>
<dbReference type="SMART" id="SM00945">
    <property type="entry name" value="ProQ"/>
    <property type="match status" value="1"/>
</dbReference>
<dbReference type="GO" id="GO:0033592">
    <property type="term" value="F:RNA strand annealing activity"/>
    <property type="evidence" value="ECO:0007669"/>
    <property type="project" value="InterPro"/>
</dbReference>
<dbReference type="InterPro" id="IPR036442">
    <property type="entry name" value="ProQ/FinO_sf"/>
</dbReference>
<dbReference type="Proteomes" id="UP000321199">
    <property type="component" value="Chromosome"/>
</dbReference>
<dbReference type="AlphaFoldDB" id="A0A5B8RTX4"/>
<dbReference type="InterPro" id="IPR023529">
    <property type="entry name" value="ProQ"/>
</dbReference>
<evidence type="ECO:0000313" key="7">
    <source>
        <dbReference type="Proteomes" id="UP000321199"/>
    </source>
</evidence>
<feature type="domain" description="ProQ/FinO" evidence="5">
    <location>
        <begin position="33"/>
        <end position="141"/>
    </location>
</feature>
<keyword evidence="7" id="KW-1185">Reference proteome</keyword>
<evidence type="ECO:0000256" key="1">
    <source>
        <dbReference type="ARBA" id="ARBA00022490"/>
    </source>
</evidence>
<name>A0A5B8RTX4_9BURK</name>
<dbReference type="PANTHER" id="PTHR38106">
    <property type="entry name" value="RNA CHAPERONE PROQ"/>
    <property type="match status" value="1"/>
</dbReference>
<dbReference type="SUPFAM" id="SSF48657">
    <property type="entry name" value="FinO-like"/>
    <property type="match status" value="1"/>
</dbReference>
<dbReference type="GO" id="GO:0034057">
    <property type="term" value="F:RNA strand-exchange activity"/>
    <property type="evidence" value="ECO:0007669"/>
    <property type="project" value="InterPro"/>
</dbReference>
<proteinExistence type="predicted"/>
<organism evidence="6 7">
    <name type="scientific">Comamonas flocculans</name>
    <dbReference type="NCBI Taxonomy" id="2597701"/>
    <lineage>
        <taxon>Bacteria</taxon>
        <taxon>Pseudomonadati</taxon>
        <taxon>Pseudomonadota</taxon>
        <taxon>Betaproteobacteria</taxon>
        <taxon>Burkholderiales</taxon>
        <taxon>Comamonadaceae</taxon>
        <taxon>Comamonas</taxon>
    </lineage>
</organism>
<evidence type="ECO:0000256" key="2">
    <source>
        <dbReference type="ARBA" id="ARBA00022884"/>
    </source>
</evidence>
<dbReference type="GO" id="GO:0005829">
    <property type="term" value="C:cytosol"/>
    <property type="evidence" value="ECO:0007669"/>
    <property type="project" value="TreeGrafter"/>
</dbReference>
<dbReference type="RefSeq" id="WP_146912554.1">
    <property type="nucleotide sequence ID" value="NZ_CP042344.1"/>
</dbReference>
<dbReference type="PANTHER" id="PTHR38106:SF1">
    <property type="entry name" value="RNA CHAPERONE PROQ"/>
    <property type="match status" value="1"/>
</dbReference>
<dbReference type="EMBL" id="CP042344">
    <property type="protein sequence ID" value="QEA12961.1"/>
    <property type="molecule type" value="Genomic_DNA"/>
</dbReference>
<dbReference type="InterPro" id="IPR016103">
    <property type="entry name" value="ProQ/FinO"/>
</dbReference>
<protein>
    <submittedName>
        <fullName evidence="6">Fertility inhibition FinO</fullName>
    </submittedName>
</protein>
<dbReference type="GO" id="GO:0010608">
    <property type="term" value="P:post-transcriptional regulation of gene expression"/>
    <property type="evidence" value="ECO:0007669"/>
    <property type="project" value="InterPro"/>
</dbReference>
<evidence type="ECO:0000256" key="3">
    <source>
        <dbReference type="ARBA" id="ARBA00023186"/>
    </source>
</evidence>
<accession>A0A5B8RTX4</accession>
<reference evidence="6 7" key="1">
    <citation type="submission" date="2019-07" db="EMBL/GenBank/DDBJ databases">
        <title>Complete genome sequence of Comamonas sp. NLF 7-7 isolated from livestock.</title>
        <authorList>
            <person name="Kim D.H."/>
            <person name="Kim J.G."/>
        </authorList>
    </citation>
    <scope>NUCLEOTIDE SEQUENCE [LARGE SCALE GENOMIC DNA]</scope>
    <source>
        <strain evidence="6 7">NLF 7-7</strain>
    </source>
</reference>
<evidence type="ECO:0000259" key="5">
    <source>
        <dbReference type="SMART" id="SM00945"/>
    </source>
</evidence>
<keyword evidence="2" id="KW-0694">RNA-binding</keyword>
<keyword evidence="3" id="KW-0143">Chaperone</keyword>
<dbReference type="OrthoDB" id="9180746at2"/>
<sequence length="233" mass="25487">MTDETATDTAPATPADSTDTAGAPSAAAKAARRPARTPPALMAQLAQWHPRLFGERPLPLKRGIFQDLMAAHAPDKDELKQALAWHTRSTRYLVAMASGQPRHDLQGKVVEPVAPEHLYQALVEVFRRRQRRSQEDLGPQLRQRIVRAYEASGLTREAYAERVRGPRAGADADLDAALAQAGEHDARAEALLRAFEAAGSELPRFAADYGLALPLVQRQLARARQLRTLGQPA</sequence>
<dbReference type="Gene3D" id="1.10.1710.10">
    <property type="entry name" value="ProQ/FinO domain"/>
    <property type="match status" value="1"/>
</dbReference>
<evidence type="ECO:0000313" key="6">
    <source>
        <dbReference type="EMBL" id="QEA12961.1"/>
    </source>
</evidence>
<dbReference type="KEGG" id="cof:FOZ74_07930"/>
<dbReference type="Pfam" id="PF04352">
    <property type="entry name" value="ProQ"/>
    <property type="match status" value="1"/>
</dbReference>
<evidence type="ECO:0000256" key="4">
    <source>
        <dbReference type="SAM" id="MobiDB-lite"/>
    </source>
</evidence>
<feature type="region of interest" description="Disordered" evidence="4">
    <location>
        <begin position="1"/>
        <end position="41"/>
    </location>
</feature>